<evidence type="ECO:0000256" key="1">
    <source>
        <dbReference type="ARBA" id="ARBA00001971"/>
    </source>
</evidence>
<dbReference type="GO" id="GO:0016712">
    <property type="term" value="F:oxidoreductase activity, acting on paired donors, with incorporation or reduction of molecular oxygen, reduced flavin or flavoprotein as one donor, and incorporation of one atom of oxygen"/>
    <property type="evidence" value="ECO:0007669"/>
    <property type="project" value="TreeGrafter"/>
</dbReference>
<dbReference type="Pfam" id="PF00067">
    <property type="entry name" value="p450"/>
    <property type="match status" value="1"/>
</dbReference>
<dbReference type="PANTHER" id="PTHR24300:SF376">
    <property type="entry name" value="CYTOCHROME P450 15A1"/>
    <property type="match status" value="1"/>
</dbReference>
<dbReference type="EMBL" id="JAWQEG010002491">
    <property type="protein sequence ID" value="KAK3871597.1"/>
    <property type="molecule type" value="Genomic_DNA"/>
</dbReference>
<dbReference type="GO" id="GO:0006805">
    <property type="term" value="P:xenobiotic metabolic process"/>
    <property type="evidence" value="ECO:0007669"/>
    <property type="project" value="TreeGrafter"/>
</dbReference>
<comment type="similarity">
    <text evidence="2 9">Belongs to the cytochrome P450 family.</text>
</comment>
<feature type="chain" id="PRO_5042060380" description="Cytochrome P450" evidence="10">
    <location>
        <begin position="26"/>
        <end position="487"/>
    </location>
</feature>
<dbReference type="GO" id="GO:0006082">
    <property type="term" value="P:organic acid metabolic process"/>
    <property type="evidence" value="ECO:0007669"/>
    <property type="project" value="TreeGrafter"/>
</dbReference>
<evidence type="ECO:0000256" key="9">
    <source>
        <dbReference type="RuleBase" id="RU000461"/>
    </source>
</evidence>
<dbReference type="InterPro" id="IPR002401">
    <property type="entry name" value="Cyt_P450_E_grp-I"/>
</dbReference>
<dbReference type="InterPro" id="IPR050182">
    <property type="entry name" value="Cytochrome_P450_fam2"/>
</dbReference>
<dbReference type="PROSITE" id="PS00086">
    <property type="entry name" value="CYTOCHROME_P450"/>
    <property type="match status" value="1"/>
</dbReference>
<feature type="signal peptide" evidence="10">
    <location>
        <begin position="1"/>
        <end position="25"/>
    </location>
</feature>
<evidence type="ECO:0000256" key="10">
    <source>
        <dbReference type="SAM" id="SignalP"/>
    </source>
</evidence>
<comment type="caution">
    <text evidence="11">The sequence shown here is derived from an EMBL/GenBank/DDBJ whole genome shotgun (WGS) entry which is preliminary data.</text>
</comment>
<dbReference type="InterPro" id="IPR036396">
    <property type="entry name" value="Cyt_P450_sf"/>
</dbReference>
<dbReference type="GO" id="GO:0008395">
    <property type="term" value="F:steroid hydroxylase activity"/>
    <property type="evidence" value="ECO:0007669"/>
    <property type="project" value="TreeGrafter"/>
</dbReference>
<protein>
    <recommendedName>
        <fullName evidence="13">Cytochrome P450</fullName>
    </recommendedName>
</protein>
<feature type="binding site" description="axial binding residue" evidence="8">
    <location>
        <position position="432"/>
    </location>
    <ligand>
        <name>heme</name>
        <dbReference type="ChEBI" id="CHEBI:30413"/>
    </ligand>
    <ligandPart>
        <name>Fe</name>
        <dbReference type="ChEBI" id="CHEBI:18248"/>
    </ligandPart>
</feature>
<dbReference type="Gene3D" id="1.10.630.10">
    <property type="entry name" value="Cytochrome P450"/>
    <property type="match status" value="1"/>
</dbReference>
<dbReference type="PRINTS" id="PR00463">
    <property type="entry name" value="EP450I"/>
</dbReference>
<keyword evidence="12" id="KW-1185">Reference proteome</keyword>
<dbReference type="GO" id="GO:0005506">
    <property type="term" value="F:iron ion binding"/>
    <property type="evidence" value="ECO:0007669"/>
    <property type="project" value="InterPro"/>
</dbReference>
<dbReference type="InterPro" id="IPR001128">
    <property type="entry name" value="Cyt_P450"/>
</dbReference>
<dbReference type="Proteomes" id="UP001286313">
    <property type="component" value="Unassembled WGS sequence"/>
</dbReference>
<comment type="cofactor">
    <cofactor evidence="1 8">
        <name>heme</name>
        <dbReference type="ChEBI" id="CHEBI:30413"/>
    </cofactor>
</comment>
<dbReference type="AlphaFoldDB" id="A0AAE1KFI6"/>
<reference evidence="11" key="1">
    <citation type="submission" date="2023-10" db="EMBL/GenBank/DDBJ databases">
        <title>Genome assemblies of two species of porcelain crab, Petrolisthes cinctipes and Petrolisthes manimaculis (Anomura: Porcellanidae).</title>
        <authorList>
            <person name="Angst P."/>
        </authorList>
    </citation>
    <scope>NUCLEOTIDE SEQUENCE</scope>
    <source>
        <strain evidence="11">PB745_01</strain>
        <tissue evidence="11">Gill</tissue>
    </source>
</reference>
<dbReference type="PRINTS" id="PR00385">
    <property type="entry name" value="P450"/>
</dbReference>
<keyword evidence="10" id="KW-0732">Signal</keyword>
<evidence type="ECO:0000313" key="11">
    <source>
        <dbReference type="EMBL" id="KAK3871597.1"/>
    </source>
</evidence>
<dbReference type="GO" id="GO:0005737">
    <property type="term" value="C:cytoplasm"/>
    <property type="evidence" value="ECO:0007669"/>
    <property type="project" value="TreeGrafter"/>
</dbReference>
<keyword evidence="3 8" id="KW-0349">Heme</keyword>
<evidence type="ECO:0000256" key="6">
    <source>
        <dbReference type="ARBA" id="ARBA00023004"/>
    </source>
</evidence>
<dbReference type="GO" id="GO:0020037">
    <property type="term" value="F:heme binding"/>
    <property type="evidence" value="ECO:0007669"/>
    <property type="project" value="InterPro"/>
</dbReference>
<sequence>MLTLVLTVLLTVALLLYYGTRKPRGFPPGPPRLPIVGFLPFMDSHLPHKQLWRLSSTYGPVVGLYFGVQPVIVVNGWDANKEALLNDDLNGRPSGSSSTIPFDGKDLGVMFVNGEIWKEQRRFTLHQFRNLGFAKKSHEVVIHEVAEELIKDIKQSKCSITLQNKLGVCSIIILWAVMGGARLDRSDPLLTDLVDRLNKLFRAGQVSGGFVEVVPLLRHVLPETSPFNVVLNGRYRILSYLRNSVEEHKATHDPDNPRDFIDTYITQIKNEHNNSDTTFTEDQLLATCFDVFSAGAETGSSSVTFAVLLMILYPSVGQAVQRELDEVVGRSRFPSVDDRTKLVYTEATLAEVSRFRGVAPLTVPHYAVRDTILQGKRIPAGTMVMNNLYSVHMDPEYWKDPDTFRPERFINPDGSLRKDERLIPFGKGRRSCLGESLARMTLFLMFTTLMQHFNFRLDPAIPVFDTEGKSGFTLGPPDFNVFAEPRA</sequence>
<keyword evidence="4 8" id="KW-0479">Metal-binding</keyword>
<keyword evidence="5 9" id="KW-0560">Oxidoreductase</keyword>
<dbReference type="PANTHER" id="PTHR24300">
    <property type="entry name" value="CYTOCHROME P450 508A4-RELATED"/>
    <property type="match status" value="1"/>
</dbReference>
<proteinExistence type="inferred from homology"/>
<accession>A0AAE1KFI6</accession>
<name>A0AAE1KFI6_PETCI</name>
<evidence type="ECO:0000256" key="4">
    <source>
        <dbReference type="ARBA" id="ARBA00022723"/>
    </source>
</evidence>
<dbReference type="SUPFAM" id="SSF48264">
    <property type="entry name" value="Cytochrome P450"/>
    <property type="match status" value="1"/>
</dbReference>
<evidence type="ECO:0000256" key="5">
    <source>
        <dbReference type="ARBA" id="ARBA00023002"/>
    </source>
</evidence>
<evidence type="ECO:0000256" key="3">
    <source>
        <dbReference type="ARBA" id="ARBA00022617"/>
    </source>
</evidence>
<evidence type="ECO:0000256" key="7">
    <source>
        <dbReference type="ARBA" id="ARBA00023033"/>
    </source>
</evidence>
<dbReference type="FunFam" id="1.10.630.10:FF:000036">
    <property type="entry name" value="CYtochrome P450 family"/>
    <property type="match status" value="1"/>
</dbReference>
<gene>
    <name evidence="11" type="ORF">Pcinc_023252</name>
</gene>
<evidence type="ECO:0008006" key="13">
    <source>
        <dbReference type="Google" id="ProtNLM"/>
    </source>
</evidence>
<organism evidence="11 12">
    <name type="scientific">Petrolisthes cinctipes</name>
    <name type="common">Flat porcelain crab</name>
    <dbReference type="NCBI Taxonomy" id="88211"/>
    <lineage>
        <taxon>Eukaryota</taxon>
        <taxon>Metazoa</taxon>
        <taxon>Ecdysozoa</taxon>
        <taxon>Arthropoda</taxon>
        <taxon>Crustacea</taxon>
        <taxon>Multicrustacea</taxon>
        <taxon>Malacostraca</taxon>
        <taxon>Eumalacostraca</taxon>
        <taxon>Eucarida</taxon>
        <taxon>Decapoda</taxon>
        <taxon>Pleocyemata</taxon>
        <taxon>Anomura</taxon>
        <taxon>Galatheoidea</taxon>
        <taxon>Porcellanidae</taxon>
        <taxon>Petrolisthes</taxon>
    </lineage>
</organism>
<evidence type="ECO:0000256" key="8">
    <source>
        <dbReference type="PIRSR" id="PIRSR602401-1"/>
    </source>
</evidence>
<evidence type="ECO:0000256" key="2">
    <source>
        <dbReference type="ARBA" id="ARBA00010617"/>
    </source>
</evidence>
<keyword evidence="7 9" id="KW-0503">Monooxygenase</keyword>
<dbReference type="InterPro" id="IPR017972">
    <property type="entry name" value="Cyt_P450_CS"/>
</dbReference>
<evidence type="ECO:0000313" key="12">
    <source>
        <dbReference type="Proteomes" id="UP001286313"/>
    </source>
</evidence>
<keyword evidence="6 8" id="KW-0408">Iron</keyword>